<evidence type="ECO:0000256" key="1">
    <source>
        <dbReference type="SAM" id="MobiDB-lite"/>
    </source>
</evidence>
<feature type="compositionally biased region" description="Low complexity" evidence="1">
    <location>
        <begin position="109"/>
        <end position="123"/>
    </location>
</feature>
<evidence type="ECO:0000313" key="3">
    <source>
        <dbReference type="Proteomes" id="UP000284451"/>
    </source>
</evidence>
<dbReference type="RefSeq" id="WP_128230898.1">
    <property type="nucleotide sequence ID" value="NZ_SAUY01000001.1"/>
</dbReference>
<reference evidence="2 3" key="2">
    <citation type="submission" date="2019-01" db="EMBL/GenBank/DDBJ databases">
        <authorList>
            <person name="Li Y."/>
        </authorList>
    </citation>
    <scope>NUCLEOTIDE SEQUENCE [LARGE SCALE GENOMIC DNA]</scope>
    <source>
        <strain evidence="2 3">07D10-4-3</strain>
    </source>
</reference>
<evidence type="ECO:0000313" key="2">
    <source>
        <dbReference type="EMBL" id="RWR34981.1"/>
    </source>
</evidence>
<dbReference type="AlphaFoldDB" id="A0A443KPT6"/>
<dbReference type="Proteomes" id="UP000284451">
    <property type="component" value="Unassembled WGS sequence"/>
</dbReference>
<name>A0A443KPT6_9RHOB</name>
<accession>A0A443KPT6</accession>
<reference evidence="2 3" key="1">
    <citation type="submission" date="2019-01" db="EMBL/GenBank/DDBJ databases">
        <title>Sinorhodobacter populi sp. nov. isolated from the symptomatic bark tissue of Populus euramericana canker.</title>
        <authorList>
            <person name="Xu G."/>
        </authorList>
    </citation>
    <scope>NUCLEOTIDE SEQUENCE [LARGE SCALE GENOMIC DNA]</scope>
    <source>
        <strain evidence="2 3">07D10-4-3</strain>
    </source>
</reference>
<protein>
    <submittedName>
        <fullName evidence="2">Uncharacterized protein</fullName>
    </submittedName>
</protein>
<dbReference type="EMBL" id="SAUY01000001">
    <property type="protein sequence ID" value="RWR34981.1"/>
    <property type="molecule type" value="Genomic_DNA"/>
</dbReference>
<feature type="compositionally biased region" description="Low complexity" evidence="1">
    <location>
        <begin position="156"/>
        <end position="166"/>
    </location>
</feature>
<feature type="compositionally biased region" description="Basic and acidic residues" evidence="1">
    <location>
        <begin position="83"/>
        <end position="92"/>
    </location>
</feature>
<proteinExistence type="predicted"/>
<comment type="caution">
    <text evidence="2">The sequence shown here is derived from an EMBL/GenBank/DDBJ whole genome shotgun (WGS) entry which is preliminary data.</text>
</comment>
<feature type="region of interest" description="Disordered" evidence="1">
    <location>
        <begin position="224"/>
        <end position="279"/>
    </location>
</feature>
<gene>
    <name evidence="2" type="ORF">D2T29_00450</name>
</gene>
<sequence length="406" mass="42496">MADENARPASIEIPVLFDLMNRVQQLEGVVEADQRLCLLFVCLNWAVENDLLQERREHTQRIVVMGADWGRDDHTAVQIVTGPDDKQDRAGDGGDAVAAPEPPQGCALSRGEGAEAPASASAGDAGGETEPPPASVEQDTPAAVPLSATAGGGAGSPRAAAPEPGAVRPAPGSAPYIHGPMSDAEKAEARGLHAQGMMPHQIAQKLRRRPQAVFAVVNRGSGKLKPAAAKPKKEMLGGERGGLQRHSPVEKAPVQAEEVSSVGATSSAEAPSGKPAVSRSPIAEDNILIAEGPETAAAIGGICIPRAEPITDATRPLWWREIEANLNALGHKGPWTAALDLALVEGLTRGTPLPVLSDELGVEVGQAKARFIAMTPDAVDRFGRRNVTIELQQQLIEVLRVRAEVA</sequence>
<organism evidence="2 3">
    <name type="scientific">Paenirhodobacter populi</name>
    <dbReference type="NCBI Taxonomy" id="2306993"/>
    <lineage>
        <taxon>Bacteria</taxon>
        <taxon>Pseudomonadati</taxon>
        <taxon>Pseudomonadota</taxon>
        <taxon>Alphaproteobacteria</taxon>
        <taxon>Rhodobacterales</taxon>
        <taxon>Rhodobacter group</taxon>
        <taxon>Paenirhodobacter</taxon>
    </lineage>
</organism>
<feature type="region of interest" description="Disordered" evidence="1">
    <location>
        <begin position="82"/>
        <end position="186"/>
    </location>
</feature>